<organism evidence="3 4">
    <name type="scientific">Pseudofrankia asymbiotica</name>
    <dbReference type="NCBI Taxonomy" id="1834516"/>
    <lineage>
        <taxon>Bacteria</taxon>
        <taxon>Bacillati</taxon>
        <taxon>Actinomycetota</taxon>
        <taxon>Actinomycetes</taxon>
        <taxon>Frankiales</taxon>
        <taxon>Frankiaceae</taxon>
        <taxon>Pseudofrankia</taxon>
    </lineage>
</organism>
<dbReference type="OrthoDB" id="3214274at2"/>
<gene>
    <name evidence="3" type="ORF">BL253_19050</name>
</gene>
<dbReference type="SUPFAM" id="SSF55874">
    <property type="entry name" value="ATPase domain of HSP90 chaperone/DNA topoisomerase II/histidine kinase"/>
    <property type="match status" value="1"/>
</dbReference>
<dbReference type="Proteomes" id="UP000188929">
    <property type="component" value="Unassembled WGS sequence"/>
</dbReference>
<evidence type="ECO:0000313" key="3">
    <source>
        <dbReference type="EMBL" id="ONH28674.1"/>
    </source>
</evidence>
<dbReference type="InterPro" id="IPR050267">
    <property type="entry name" value="Anti-sigma-factor_SerPK"/>
</dbReference>
<keyword evidence="1" id="KW-0808">Transferase</keyword>
<keyword evidence="1" id="KW-0418">Kinase</keyword>
<name>A0A1V2I909_9ACTN</name>
<protein>
    <submittedName>
        <fullName evidence="3">Anti-sigma factor</fullName>
    </submittedName>
</protein>
<sequence>MTTRPEGARGRLVGRFTLPAAPHSPRQARHRLTPLLHRLGIEGELVDVALLLTSELVTNAVLHGRGDPTVEIRASDLQVWVGVKDPDSRIPRTQHADAGALGGRGLHLVDTLAHAWDAAPIAGDGKTVWFTLPRQSS</sequence>
<dbReference type="AlphaFoldDB" id="A0A1V2I909"/>
<evidence type="ECO:0000313" key="4">
    <source>
        <dbReference type="Proteomes" id="UP000188929"/>
    </source>
</evidence>
<dbReference type="InterPro" id="IPR036890">
    <property type="entry name" value="HATPase_C_sf"/>
</dbReference>
<dbReference type="GO" id="GO:0004674">
    <property type="term" value="F:protein serine/threonine kinase activity"/>
    <property type="evidence" value="ECO:0007669"/>
    <property type="project" value="UniProtKB-KW"/>
</dbReference>
<dbReference type="EMBL" id="MOMC01000038">
    <property type="protein sequence ID" value="ONH28674.1"/>
    <property type="molecule type" value="Genomic_DNA"/>
</dbReference>
<dbReference type="InterPro" id="IPR003594">
    <property type="entry name" value="HATPase_dom"/>
</dbReference>
<dbReference type="Gene3D" id="3.30.565.10">
    <property type="entry name" value="Histidine kinase-like ATPase, C-terminal domain"/>
    <property type="match status" value="1"/>
</dbReference>
<dbReference type="CDD" id="cd16936">
    <property type="entry name" value="HATPase_RsbW-like"/>
    <property type="match status" value="1"/>
</dbReference>
<dbReference type="Pfam" id="PF13581">
    <property type="entry name" value="HATPase_c_2"/>
    <property type="match status" value="1"/>
</dbReference>
<evidence type="ECO:0000259" key="2">
    <source>
        <dbReference type="Pfam" id="PF13581"/>
    </source>
</evidence>
<feature type="domain" description="Histidine kinase/HSP90-like ATPase" evidence="2">
    <location>
        <begin position="18"/>
        <end position="131"/>
    </location>
</feature>
<evidence type="ECO:0000256" key="1">
    <source>
        <dbReference type="ARBA" id="ARBA00022527"/>
    </source>
</evidence>
<dbReference type="PANTHER" id="PTHR35526">
    <property type="entry name" value="ANTI-SIGMA-F FACTOR RSBW-RELATED"/>
    <property type="match status" value="1"/>
</dbReference>
<keyword evidence="4" id="KW-1185">Reference proteome</keyword>
<proteinExistence type="predicted"/>
<comment type="caution">
    <text evidence="3">The sequence shown here is derived from an EMBL/GenBank/DDBJ whole genome shotgun (WGS) entry which is preliminary data.</text>
</comment>
<dbReference type="STRING" id="1834516.BL253_19050"/>
<reference evidence="4" key="1">
    <citation type="submission" date="2016-10" db="EMBL/GenBank/DDBJ databases">
        <title>Frankia sp. NRRL B-16386 Genome sequencing.</title>
        <authorList>
            <person name="Ghodhbane-Gtari F."/>
            <person name="Swanson E."/>
            <person name="Gueddou A."/>
            <person name="Hezbri K."/>
            <person name="Ktari K."/>
            <person name="Nouioui I."/>
            <person name="Morris K."/>
            <person name="Simpson S."/>
            <person name="Abebe-Akele F."/>
            <person name="Thomas K."/>
            <person name="Gtari M."/>
            <person name="Tisa L.S."/>
        </authorList>
    </citation>
    <scope>NUCLEOTIDE SEQUENCE [LARGE SCALE GENOMIC DNA]</scope>
    <source>
        <strain evidence="4">NRRL B-16386</strain>
    </source>
</reference>
<keyword evidence="1" id="KW-0723">Serine/threonine-protein kinase</keyword>
<dbReference type="PANTHER" id="PTHR35526:SF3">
    <property type="entry name" value="ANTI-SIGMA-F FACTOR RSBW"/>
    <property type="match status" value="1"/>
</dbReference>
<accession>A0A1V2I909</accession>